<dbReference type="InterPro" id="IPR017451">
    <property type="entry name" value="F-box-assoc_interact_dom"/>
</dbReference>
<protein>
    <submittedName>
        <fullName evidence="3">Uncharacterized protein</fullName>
    </submittedName>
</protein>
<dbReference type="AlphaFoldDB" id="A0A803LE80"/>
<evidence type="ECO:0000259" key="1">
    <source>
        <dbReference type="Pfam" id="PF07734"/>
    </source>
</evidence>
<proteinExistence type="predicted"/>
<dbReference type="PANTHER" id="PTHR31672">
    <property type="entry name" value="BNACNNG10540D PROTEIN"/>
    <property type="match status" value="1"/>
</dbReference>
<sequence>FVKMKSPFDTVTLKFWHGGQFKHIANGHLVYEGGKGSTRQVNPDEICYWDLILLAKEVQMGKQYVEVYAILVAESLNLEPSEEPIVETHFETSVIENESLGTSSQNDPGDTDTFDWEDDGHESLIPINDLIPDFGDGSDDLDPLYELESRKGKSVIDKDVDGVVYSDSEYDEDLEGEILGGKVFGDEVLDAGFELIDLQLEGTSTTAHAHHAATTQPTQLGRGGRSIVGGQGGVEHLLVEEGLQDRAGGRCLKGVGVLFAADGSVVTARREDEYDSPVKSFYILGSCNGLVSLHVQERSGEKAFFIGNPATRRYRKIMIPEGVYVSYVHCFLFYYESSTDDYKIFGGFSSFEGDYDQLYVFSLSAGNWRQINVLDNLVVSDEVEEVVLVNETIYMLFEFRNTIIGFDLSTEQIKELQRMNWLNNYRCVSLSELGGCLLLLCTTANLKVDDVWMLKDPSDVSSLEKLFSVNLTNVLYYGFSENGKRLLHTEGKIRVFDPTRETPQMTQGGIAFYNDDSIVQSKSYIESLISPF</sequence>
<dbReference type="InterPro" id="IPR011043">
    <property type="entry name" value="Gal_Oxase/kelch_b-propeller"/>
</dbReference>
<dbReference type="Pfam" id="PF26130">
    <property type="entry name" value="PB1-like"/>
    <property type="match status" value="1"/>
</dbReference>
<evidence type="ECO:0000313" key="3">
    <source>
        <dbReference type="EnsemblPlants" id="AUR62011486-RA:cds"/>
    </source>
</evidence>
<organism evidence="3 4">
    <name type="scientific">Chenopodium quinoa</name>
    <name type="common">Quinoa</name>
    <dbReference type="NCBI Taxonomy" id="63459"/>
    <lineage>
        <taxon>Eukaryota</taxon>
        <taxon>Viridiplantae</taxon>
        <taxon>Streptophyta</taxon>
        <taxon>Embryophyta</taxon>
        <taxon>Tracheophyta</taxon>
        <taxon>Spermatophyta</taxon>
        <taxon>Magnoliopsida</taxon>
        <taxon>eudicotyledons</taxon>
        <taxon>Gunneridae</taxon>
        <taxon>Pentapetalae</taxon>
        <taxon>Caryophyllales</taxon>
        <taxon>Chenopodiaceae</taxon>
        <taxon>Chenopodioideae</taxon>
        <taxon>Atripliceae</taxon>
        <taxon>Chenopodium</taxon>
    </lineage>
</organism>
<accession>A0A803LE80</accession>
<keyword evidence="4" id="KW-1185">Reference proteome</keyword>
<evidence type="ECO:0000313" key="4">
    <source>
        <dbReference type="Proteomes" id="UP000596660"/>
    </source>
</evidence>
<dbReference type="SUPFAM" id="SSF50965">
    <property type="entry name" value="Galactose oxidase, central domain"/>
    <property type="match status" value="1"/>
</dbReference>
<dbReference type="Gramene" id="AUR62011486-RA">
    <property type="protein sequence ID" value="AUR62011486-RA:cds"/>
    <property type="gene ID" value="AUR62011486"/>
</dbReference>
<feature type="domain" description="PB1-like" evidence="2">
    <location>
        <begin position="9"/>
        <end position="68"/>
    </location>
</feature>
<dbReference type="EnsemblPlants" id="AUR62011486-RA">
    <property type="protein sequence ID" value="AUR62011486-RA:cds"/>
    <property type="gene ID" value="AUR62011486"/>
</dbReference>
<evidence type="ECO:0000259" key="2">
    <source>
        <dbReference type="Pfam" id="PF26130"/>
    </source>
</evidence>
<reference evidence="3" key="2">
    <citation type="submission" date="2021-03" db="UniProtKB">
        <authorList>
            <consortium name="EnsemblPlants"/>
        </authorList>
    </citation>
    <scope>IDENTIFICATION</scope>
</reference>
<name>A0A803LE80_CHEQI</name>
<dbReference type="Pfam" id="PF07734">
    <property type="entry name" value="FBA_1"/>
    <property type="match status" value="1"/>
</dbReference>
<reference evidence="3" key="1">
    <citation type="journal article" date="2017" name="Nature">
        <title>The genome of Chenopodium quinoa.</title>
        <authorList>
            <person name="Jarvis D.E."/>
            <person name="Ho Y.S."/>
            <person name="Lightfoot D.J."/>
            <person name="Schmoeckel S.M."/>
            <person name="Li B."/>
            <person name="Borm T.J.A."/>
            <person name="Ohyanagi H."/>
            <person name="Mineta K."/>
            <person name="Michell C.T."/>
            <person name="Saber N."/>
            <person name="Kharbatia N.M."/>
            <person name="Rupper R.R."/>
            <person name="Sharp A.R."/>
            <person name="Dally N."/>
            <person name="Boughton B.A."/>
            <person name="Woo Y.H."/>
            <person name="Gao G."/>
            <person name="Schijlen E.G.W.M."/>
            <person name="Guo X."/>
            <person name="Momin A.A."/>
            <person name="Negrao S."/>
            <person name="Al-Babili S."/>
            <person name="Gehring C."/>
            <person name="Roessner U."/>
            <person name="Jung C."/>
            <person name="Murphy K."/>
            <person name="Arold S.T."/>
            <person name="Gojobori T."/>
            <person name="van der Linden C.G."/>
            <person name="van Loo E.N."/>
            <person name="Jellen E.N."/>
            <person name="Maughan P.J."/>
            <person name="Tester M."/>
        </authorList>
    </citation>
    <scope>NUCLEOTIDE SEQUENCE [LARGE SCALE GENOMIC DNA]</scope>
    <source>
        <strain evidence="3">cv. PI 614886</strain>
    </source>
</reference>
<dbReference type="InterPro" id="IPR050796">
    <property type="entry name" value="SCF_F-box_component"/>
</dbReference>
<feature type="domain" description="F-box associated beta-propeller type 1" evidence="1">
    <location>
        <begin position="280"/>
        <end position="496"/>
    </location>
</feature>
<dbReference type="Proteomes" id="UP000596660">
    <property type="component" value="Unplaced"/>
</dbReference>
<dbReference type="InterPro" id="IPR058594">
    <property type="entry name" value="PB1-like_dom_pln"/>
</dbReference>
<dbReference type="PANTHER" id="PTHR31672:SF13">
    <property type="entry name" value="F-BOX PROTEIN CPR30-LIKE"/>
    <property type="match status" value="1"/>
</dbReference>
<dbReference type="InterPro" id="IPR006527">
    <property type="entry name" value="F-box-assoc_dom_typ1"/>
</dbReference>
<dbReference type="NCBIfam" id="TIGR01640">
    <property type="entry name" value="F_box_assoc_1"/>
    <property type="match status" value="1"/>
</dbReference>